<dbReference type="GO" id="GO:0000387">
    <property type="term" value="P:spliceosomal snRNP assembly"/>
    <property type="evidence" value="ECO:0007669"/>
    <property type="project" value="UniProtKB-UniRule"/>
</dbReference>
<dbReference type="EMBL" id="UYRR01032375">
    <property type="protein sequence ID" value="VDK55389.1"/>
    <property type="molecule type" value="Genomic_DNA"/>
</dbReference>
<dbReference type="Proteomes" id="UP000267096">
    <property type="component" value="Unassembled WGS sequence"/>
</dbReference>
<gene>
    <name evidence="8" type="ORF">ASIM_LOCUS15505</name>
</gene>
<dbReference type="Gene3D" id="1.20.58.1070">
    <property type="match status" value="1"/>
</dbReference>
<name>A0A0M3K557_ANISI</name>
<keyword evidence="3 7" id="KW-0507">mRNA processing</keyword>
<organism evidence="10">
    <name type="scientific">Anisakis simplex</name>
    <name type="common">Herring worm</name>
    <dbReference type="NCBI Taxonomy" id="6269"/>
    <lineage>
        <taxon>Eukaryota</taxon>
        <taxon>Metazoa</taxon>
        <taxon>Ecdysozoa</taxon>
        <taxon>Nematoda</taxon>
        <taxon>Chromadorea</taxon>
        <taxon>Rhabditida</taxon>
        <taxon>Spirurina</taxon>
        <taxon>Ascaridomorpha</taxon>
        <taxon>Ascaridoidea</taxon>
        <taxon>Anisakidae</taxon>
        <taxon>Anisakis</taxon>
        <taxon>Anisakis simplex complex</taxon>
    </lineage>
</organism>
<evidence type="ECO:0000256" key="2">
    <source>
        <dbReference type="ARBA" id="ARBA00022490"/>
    </source>
</evidence>
<dbReference type="GO" id="GO:0005681">
    <property type="term" value="C:spliceosomal complex"/>
    <property type="evidence" value="ECO:0007669"/>
    <property type="project" value="UniProtKB-UniRule"/>
</dbReference>
<protein>
    <recommendedName>
        <fullName evidence="6 7">Gem-associated protein 2</fullName>
    </recommendedName>
</protein>
<dbReference type="PANTHER" id="PTHR12794:SF0">
    <property type="entry name" value="GEM-ASSOCIATED PROTEIN 2"/>
    <property type="match status" value="1"/>
</dbReference>
<evidence type="ECO:0000256" key="1">
    <source>
        <dbReference type="ARBA" id="ARBA00004496"/>
    </source>
</evidence>
<dbReference type="PIRSF" id="PIRSF038038">
    <property type="entry name" value="SMN_Gemin2"/>
    <property type="match status" value="1"/>
</dbReference>
<evidence type="ECO:0000256" key="5">
    <source>
        <dbReference type="ARBA" id="ARBA00025758"/>
    </source>
</evidence>
<reference evidence="10" key="1">
    <citation type="submission" date="2017-02" db="UniProtKB">
        <authorList>
            <consortium name="WormBaseParasite"/>
        </authorList>
    </citation>
    <scope>IDENTIFICATION</scope>
</reference>
<sequence length="272" mass="30908">MEQESFIELEEFDENEINMDETPRSAIHYLQQVAVSRKRCPQVVAASIDPQILLSNKASSSSTFQKEDVSSVNAPPQKWAYAKCDDFSWNRTLLQAKREKYEKPSDVVFPKFGDLEGWRRFCLGDRKQRSSNVDAQKGNSMKGGGYSPTPAIVMNLSQNQVNSLVQHLQQIFMEEGYSRELFQWFYSVLLVVEKPLLHDVCASLRAFAKHCRFLRCTIPTEDSNDNAGSTKSTADASDGIRNEDNIALANEFSLFIALISIYFEQKDLADHQ</sequence>
<dbReference type="InterPro" id="IPR035426">
    <property type="entry name" value="Gemin2/Brr1"/>
</dbReference>
<dbReference type="InterPro" id="IPR017364">
    <property type="entry name" value="GEMIN2"/>
</dbReference>
<dbReference type="AlphaFoldDB" id="A0A0M3K557"/>
<keyword evidence="2 7" id="KW-0963">Cytoplasm</keyword>
<proteinExistence type="inferred from homology"/>
<dbReference type="GO" id="GO:0000245">
    <property type="term" value="P:spliceosomal complex assembly"/>
    <property type="evidence" value="ECO:0007669"/>
    <property type="project" value="UniProtKB-UniRule"/>
</dbReference>
<accession>A0A0M3K557</accession>
<dbReference type="WBParaSite" id="ASIM_0001609801-mRNA-1">
    <property type="protein sequence ID" value="ASIM_0001609801-mRNA-1"/>
    <property type="gene ID" value="ASIM_0001609801"/>
</dbReference>
<comment type="subcellular location">
    <subcellularLocation>
        <location evidence="1">Cytoplasm</location>
    </subcellularLocation>
</comment>
<keyword evidence="4 7" id="KW-0508">mRNA splicing</keyword>
<evidence type="ECO:0000313" key="8">
    <source>
        <dbReference type="EMBL" id="VDK55389.1"/>
    </source>
</evidence>
<evidence type="ECO:0000256" key="3">
    <source>
        <dbReference type="ARBA" id="ARBA00022664"/>
    </source>
</evidence>
<reference evidence="8 9" key="2">
    <citation type="submission" date="2018-11" db="EMBL/GenBank/DDBJ databases">
        <authorList>
            <consortium name="Pathogen Informatics"/>
        </authorList>
    </citation>
    <scope>NUCLEOTIDE SEQUENCE [LARGE SCALE GENOMIC DNA]</scope>
</reference>
<comment type="function">
    <text evidence="7">The SMN complex catalyzes the assembly of small nuclear ribonucleoproteins (snRNPs), the building blocks of the spliceosome, and thereby plays an important role in the splicing of cellular pre-mRNAs.</text>
</comment>
<keyword evidence="9" id="KW-1185">Reference proteome</keyword>
<comment type="similarity">
    <text evidence="5 7">Belongs to the gemin-2 family.</text>
</comment>
<evidence type="ECO:0000313" key="9">
    <source>
        <dbReference type="Proteomes" id="UP000267096"/>
    </source>
</evidence>
<evidence type="ECO:0000313" key="10">
    <source>
        <dbReference type="WBParaSite" id="ASIM_0001609801-mRNA-1"/>
    </source>
</evidence>
<dbReference type="GO" id="GO:0032797">
    <property type="term" value="C:SMN complex"/>
    <property type="evidence" value="ECO:0007669"/>
    <property type="project" value="UniProtKB-UniRule"/>
</dbReference>
<dbReference type="PANTHER" id="PTHR12794">
    <property type="entry name" value="GEMIN2"/>
    <property type="match status" value="1"/>
</dbReference>
<evidence type="ECO:0000256" key="6">
    <source>
        <dbReference type="ARBA" id="ARBA00047179"/>
    </source>
</evidence>
<dbReference type="Pfam" id="PF04938">
    <property type="entry name" value="SIP1"/>
    <property type="match status" value="1"/>
</dbReference>
<comment type="subunit">
    <text evidence="7">Part of the core SMN complex.</text>
</comment>
<evidence type="ECO:0000256" key="7">
    <source>
        <dbReference type="PIRNR" id="PIRNR038038"/>
    </source>
</evidence>
<dbReference type="OrthoDB" id="428895at2759"/>
<evidence type="ECO:0000256" key="4">
    <source>
        <dbReference type="ARBA" id="ARBA00023187"/>
    </source>
</evidence>